<comment type="caution">
    <text evidence="1">The sequence shown here is derived from an EMBL/GenBank/DDBJ whole genome shotgun (WGS) entry which is preliminary data.</text>
</comment>
<sequence length="61" mass="6515">MGCKYAMAACFTRGFLMGISHSYQLELCVGDVIAAAGDGGNRSFKLTYDTDCIVIISISEV</sequence>
<dbReference type="AlphaFoldDB" id="A0AAV5K1V2"/>
<accession>A0AAV5K1V2</accession>
<gene>
    <name evidence="1" type="ORF">SLEP1_g30935</name>
</gene>
<evidence type="ECO:0000313" key="2">
    <source>
        <dbReference type="Proteomes" id="UP001054252"/>
    </source>
</evidence>
<keyword evidence="2" id="KW-1185">Reference proteome</keyword>
<reference evidence="1 2" key="1">
    <citation type="journal article" date="2021" name="Commun. Biol.">
        <title>The genome of Shorea leprosula (Dipterocarpaceae) highlights the ecological relevance of drought in aseasonal tropical rainforests.</title>
        <authorList>
            <person name="Ng K.K.S."/>
            <person name="Kobayashi M.J."/>
            <person name="Fawcett J.A."/>
            <person name="Hatakeyama M."/>
            <person name="Paape T."/>
            <person name="Ng C.H."/>
            <person name="Ang C.C."/>
            <person name="Tnah L.H."/>
            <person name="Lee C.T."/>
            <person name="Nishiyama T."/>
            <person name="Sese J."/>
            <person name="O'Brien M.J."/>
            <person name="Copetti D."/>
            <person name="Mohd Noor M.I."/>
            <person name="Ong R.C."/>
            <person name="Putra M."/>
            <person name="Sireger I.Z."/>
            <person name="Indrioko S."/>
            <person name="Kosugi Y."/>
            <person name="Izuno A."/>
            <person name="Isagi Y."/>
            <person name="Lee S.L."/>
            <person name="Shimizu K.K."/>
        </authorList>
    </citation>
    <scope>NUCLEOTIDE SEQUENCE [LARGE SCALE GENOMIC DNA]</scope>
    <source>
        <strain evidence="1">214</strain>
    </source>
</reference>
<organism evidence="1 2">
    <name type="scientific">Rubroshorea leprosula</name>
    <dbReference type="NCBI Taxonomy" id="152421"/>
    <lineage>
        <taxon>Eukaryota</taxon>
        <taxon>Viridiplantae</taxon>
        <taxon>Streptophyta</taxon>
        <taxon>Embryophyta</taxon>
        <taxon>Tracheophyta</taxon>
        <taxon>Spermatophyta</taxon>
        <taxon>Magnoliopsida</taxon>
        <taxon>eudicotyledons</taxon>
        <taxon>Gunneridae</taxon>
        <taxon>Pentapetalae</taxon>
        <taxon>rosids</taxon>
        <taxon>malvids</taxon>
        <taxon>Malvales</taxon>
        <taxon>Dipterocarpaceae</taxon>
        <taxon>Rubroshorea</taxon>
    </lineage>
</organism>
<evidence type="ECO:0000313" key="1">
    <source>
        <dbReference type="EMBL" id="GKV20888.1"/>
    </source>
</evidence>
<dbReference type="EMBL" id="BPVZ01000056">
    <property type="protein sequence ID" value="GKV20888.1"/>
    <property type="molecule type" value="Genomic_DNA"/>
</dbReference>
<protein>
    <submittedName>
        <fullName evidence="1">Uncharacterized protein</fullName>
    </submittedName>
</protein>
<dbReference type="Proteomes" id="UP001054252">
    <property type="component" value="Unassembled WGS sequence"/>
</dbReference>
<proteinExistence type="predicted"/>
<name>A0AAV5K1V2_9ROSI</name>